<dbReference type="PANTHER" id="PTHR13697">
    <property type="entry name" value="PHOSPHOFRUCTOKINASE"/>
    <property type="match status" value="1"/>
</dbReference>
<sequence>MRVGMLTGGGDCPGLNAVIRAAVRKGILHHGDEFVGFMEGWRGVIDDVTMPLTLETTSGILQKGGTILRSSRTNVKKIPGGFEKCLETIEKNKLDALIALGGDDTQSISLALSERGVKCVGVPKTIDNDLSGTDACFGFDTAVGIATEAVDRLHSTAEAHNRVLVCEVMGRDAGWIAITAGIAGGADAILVPEVPIDIEEVCRLVTYRREHGKKFSIVVVAEGAQFPESDQATVGTSVDSFGHVRLSGIGQALAEEIEKRTKYETRSVNLGHTQRGGTPSAFDRMLATRYGVRAIDLVHEGKFGRLVVLKGTEISDIPLADAIAKTRTVGQDLLDVMTSLQPPKGSK</sequence>
<dbReference type="EC" id="2.7.1.90" evidence="10"/>
<evidence type="ECO:0000256" key="7">
    <source>
        <dbReference type="ARBA" id="ARBA00022777"/>
    </source>
</evidence>
<dbReference type="InterPro" id="IPR012003">
    <property type="entry name" value="ATP_PFK_prok-type"/>
</dbReference>
<dbReference type="InterPro" id="IPR000023">
    <property type="entry name" value="Phosphofructokinase_dom"/>
</dbReference>
<dbReference type="InterPro" id="IPR022953">
    <property type="entry name" value="ATP_PFK"/>
</dbReference>
<dbReference type="GO" id="GO:0005524">
    <property type="term" value="F:ATP binding"/>
    <property type="evidence" value="ECO:0007669"/>
    <property type="project" value="InterPro"/>
</dbReference>
<keyword evidence="8 10" id="KW-0460">Magnesium</keyword>
<dbReference type="GO" id="GO:0047334">
    <property type="term" value="F:diphosphate-fructose-6-phosphate 1-phosphotransferase activity"/>
    <property type="evidence" value="ECO:0007669"/>
    <property type="project" value="UniProtKB-EC"/>
</dbReference>
<dbReference type="InterPro" id="IPR012829">
    <property type="entry name" value="Phosphofructokinase_III"/>
</dbReference>
<comment type="similarity">
    <text evidence="10">Belongs to the phosphofructokinase type A (PFKA) family. Mixed-substrate PFK group III subfamily.</text>
</comment>
<feature type="binding site" description="in other chain" evidence="10">
    <location>
        <begin position="169"/>
        <end position="171"/>
    </location>
    <ligand>
        <name>substrate</name>
        <note>ligand shared between dimeric partners</note>
    </ligand>
</feature>
<evidence type="ECO:0000256" key="5">
    <source>
        <dbReference type="ARBA" id="ARBA00022679"/>
    </source>
</evidence>
<dbReference type="GO" id="GO:0048029">
    <property type="term" value="F:monosaccharide binding"/>
    <property type="evidence" value="ECO:0007669"/>
    <property type="project" value="TreeGrafter"/>
</dbReference>
<dbReference type="RefSeq" id="WP_125483664.1">
    <property type="nucleotide sequence ID" value="NZ_RSDW01000001.1"/>
</dbReference>
<organism evidence="12 13">
    <name type="scientific">Edaphobacter aggregans</name>
    <dbReference type="NCBI Taxonomy" id="570835"/>
    <lineage>
        <taxon>Bacteria</taxon>
        <taxon>Pseudomonadati</taxon>
        <taxon>Acidobacteriota</taxon>
        <taxon>Terriglobia</taxon>
        <taxon>Terriglobales</taxon>
        <taxon>Acidobacteriaceae</taxon>
        <taxon>Edaphobacter</taxon>
    </lineage>
</organism>
<comment type="catalytic activity">
    <reaction evidence="10">
        <text>beta-D-fructose 6-phosphate + diphosphate = beta-D-fructose 1,6-bisphosphate + phosphate + H(+)</text>
        <dbReference type="Rhea" id="RHEA:13613"/>
        <dbReference type="ChEBI" id="CHEBI:15378"/>
        <dbReference type="ChEBI" id="CHEBI:32966"/>
        <dbReference type="ChEBI" id="CHEBI:33019"/>
        <dbReference type="ChEBI" id="CHEBI:43474"/>
        <dbReference type="ChEBI" id="CHEBI:57634"/>
        <dbReference type="EC" id="2.7.1.90"/>
    </reaction>
</comment>
<evidence type="ECO:0000256" key="3">
    <source>
        <dbReference type="ARBA" id="ARBA00004679"/>
    </source>
</evidence>
<dbReference type="Gene3D" id="3.40.50.450">
    <property type="match status" value="1"/>
</dbReference>
<dbReference type="GO" id="GO:0061621">
    <property type="term" value="P:canonical glycolysis"/>
    <property type="evidence" value="ECO:0007669"/>
    <property type="project" value="TreeGrafter"/>
</dbReference>
<gene>
    <name evidence="10" type="primary">pfp</name>
    <name evidence="12" type="ORF">EDE15_0317</name>
</gene>
<keyword evidence="9 10" id="KW-0324">Glycolysis</keyword>
<evidence type="ECO:0000256" key="9">
    <source>
        <dbReference type="ARBA" id="ARBA00023152"/>
    </source>
</evidence>
<feature type="binding site" evidence="10">
    <location>
        <position position="10"/>
    </location>
    <ligand>
        <name>diphosphate</name>
        <dbReference type="ChEBI" id="CHEBI:33019"/>
    </ligand>
</feature>
<comment type="activity regulation">
    <text evidence="10">Non-allosteric.</text>
</comment>
<dbReference type="GO" id="GO:0042802">
    <property type="term" value="F:identical protein binding"/>
    <property type="evidence" value="ECO:0007669"/>
    <property type="project" value="TreeGrafter"/>
</dbReference>
<evidence type="ECO:0000256" key="1">
    <source>
        <dbReference type="ARBA" id="ARBA00001946"/>
    </source>
</evidence>
<dbReference type="PROSITE" id="PS00433">
    <property type="entry name" value="PHOSPHOFRUCTOKINASE"/>
    <property type="match status" value="1"/>
</dbReference>
<dbReference type="NCBIfam" id="NF002872">
    <property type="entry name" value="PRK03202.1"/>
    <property type="match status" value="1"/>
</dbReference>
<dbReference type="SUPFAM" id="SSF53784">
    <property type="entry name" value="Phosphofructokinase"/>
    <property type="match status" value="1"/>
</dbReference>
<comment type="pathway">
    <text evidence="3 10">Carbohydrate degradation; glycolysis; D-glyceraldehyde 3-phosphate and glycerone phosphate from D-glucose: step 3/4.</text>
</comment>
<evidence type="ECO:0000313" key="12">
    <source>
        <dbReference type="EMBL" id="RSL14849.1"/>
    </source>
</evidence>
<protein>
    <recommendedName>
        <fullName evidence="10">Pyrophosphate--fructose 6-phosphate 1-phosphotransferase</fullName>
        <ecNumber evidence="10">2.7.1.90</ecNumber>
    </recommendedName>
    <alternativeName>
        <fullName evidence="10">6-phosphofructokinase, pyrophosphate dependent</fullName>
    </alternativeName>
    <alternativeName>
        <fullName evidence="10">PPi-dependent phosphofructokinase</fullName>
        <shortName evidence="10">PPi-PFK</shortName>
    </alternativeName>
    <alternativeName>
        <fullName evidence="10">Pyrophosphate-dependent 6-phosphofructose-1-kinase</fullName>
    </alternativeName>
</protein>
<proteinExistence type="inferred from homology"/>
<evidence type="ECO:0000256" key="8">
    <source>
        <dbReference type="ARBA" id="ARBA00022842"/>
    </source>
</evidence>
<evidence type="ECO:0000259" key="11">
    <source>
        <dbReference type="Pfam" id="PF00365"/>
    </source>
</evidence>
<dbReference type="PRINTS" id="PR00476">
    <property type="entry name" value="PHFRCTKINASE"/>
</dbReference>
<dbReference type="GO" id="GO:0016208">
    <property type="term" value="F:AMP binding"/>
    <property type="evidence" value="ECO:0007669"/>
    <property type="project" value="TreeGrafter"/>
</dbReference>
<dbReference type="GO" id="GO:0030388">
    <property type="term" value="P:fructose 1,6-bisphosphate metabolic process"/>
    <property type="evidence" value="ECO:0007669"/>
    <property type="project" value="TreeGrafter"/>
</dbReference>
<comment type="subcellular location">
    <subcellularLocation>
        <location evidence="2 10">Cytoplasm</location>
    </subcellularLocation>
</comment>
<dbReference type="GO" id="GO:0005945">
    <property type="term" value="C:6-phosphofructokinase complex"/>
    <property type="evidence" value="ECO:0007669"/>
    <property type="project" value="TreeGrafter"/>
</dbReference>
<keyword evidence="6 10" id="KW-0479">Metal-binding</keyword>
<comment type="caution">
    <text evidence="10">Lacks conserved residue(s) required for the propagation of feature annotation.</text>
</comment>
<dbReference type="HAMAP" id="MF_01976">
    <property type="entry name" value="Phosphofructokinase_III"/>
    <property type="match status" value="1"/>
</dbReference>
<dbReference type="GO" id="GO:0070095">
    <property type="term" value="F:fructose-6-phosphate binding"/>
    <property type="evidence" value="ECO:0007669"/>
    <property type="project" value="TreeGrafter"/>
</dbReference>
<dbReference type="UniPathway" id="UPA00109">
    <property type="reaction ID" value="UER00182"/>
</dbReference>
<dbReference type="OrthoDB" id="9802503at2"/>
<dbReference type="GO" id="GO:0006002">
    <property type="term" value="P:fructose 6-phosphate metabolic process"/>
    <property type="evidence" value="ECO:0007669"/>
    <property type="project" value="InterPro"/>
</dbReference>
<feature type="binding site" description="in other chain" evidence="10">
    <location>
        <position position="222"/>
    </location>
    <ligand>
        <name>substrate</name>
        <note>ligand shared between dimeric partners</note>
    </ligand>
</feature>
<feature type="site" description="Important for catalytic activity; stabilizes the transition state when the phosphoryl donor is PPi" evidence="10">
    <location>
        <position position="124"/>
    </location>
</feature>
<feature type="binding site" evidence="10">
    <location>
        <position position="266"/>
    </location>
    <ligand>
        <name>substrate</name>
        <note>ligand shared between dimeric partners</note>
    </ligand>
</feature>
<keyword evidence="7 10" id="KW-0418">Kinase</keyword>
<feature type="binding site" evidence="10">
    <location>
        <position position="103"/>
    </location>
    <ligand>
        <name>Mg(2+)</name>
        <dbReference type="ChEBI" id="CHEBI:18420"/>
        <note>catalytic</note>
    </ligand>
</feature>
<evidence type="ECO:0000256" key="6">
    <source>
        <dbReference type="ARBA" id="ARBA00022723"/>
    </source>
</evidence>
<dbReference type="Gene3D" id="3.40.50.460">
    <property type="entry name" value="Phosphofructokinase domain"/>
    <property type="match status" value="1"/>
</dbReference>
<name>A0A428MDC6_9BACT</name>
<keyword evidence="13" id="KW-1185">Reference proteome</keyword>
<dbReference type="FunFam" id="3.40.50.460:FF:000002">
    <property type="entry name" value="ATP-dependent 6-phosphofructokinase"/>
    <property type="match status" value="1"/>
</dbReference>
<accession>A0A428MDC6</accession>
<keyword evidence="5 10" id="KW-0808">Transferase</keyword>
<feature type="domain" description="Phosphofructokinase" evidence="11">
    <location>
        <begin position="2"/>
        <end position="298"/>
    </location>
</feature>
<feature type="site" description="Important for catalytic activity and substrate specificity; stabilizes the transition state when the phosphoryl donor is PPi; prevents ATP from binding by mimicking the alpha-phosphate group of ATP" evidence="10">
    <location>
        <position position="104"/>
    </location>
</feature>
<comment type="function">
    <text evidence="10">Catalyzes the phosphorylation of D-fructose 6-phosphate, the first committing step of glycolysis. Uses inorganic phosphate (PPi) as phosphoryl donor instead of ATP like common ATP-dependent phosphofructokinases (ATP-PFKs), which renders the reaction reversible, and can thus function both in glycolysis and gluconeogenesis. Consistently, PPi-PFK can replace the enzymes of both the forward (ATP-PFK) and reverse (fructose-bisphosphatase (FBPase)) reactions.</text>
</comment>
<dbReference type="NCBIfam" id="TIGR02483">
    <property type="entry name" value="PFK_mixed"/>
    <property type="match status" value="1"/>
</dbReference>
<dbReference type="EMBL" id="RSDW01000001">
    <property type="protein sequence ID" value="RSL14849.1"/>
    <property type="molecule type" value="Genomic_DNA"/>
</dbReference>
<evidence type="ECO:0000256" key="2">
    <source>
        <dbReference type="ARBA" id="ARBA00004496"/>
    </source>
</evidence>
<dbReference type="PIRSF" id="PIRSF000532">
    <property type="entry name" value="ATP_PFK_prok"/>
    <property type="match status" value="1"/>
</dbReference>
<evidence type="ECO:0000256" key="10">
    <source>
        <dbReference type="HAMAP-Rule" id="MF_01976"/>
    </source>
</evidence>
<comment type="subunit">
    <text evidence="10">Homodimer or homotetramer.</text>
</comment>
<dbReference type="InterPro" id="IPR015912">
    <property type="entry name" value="Phosphofructokinase_CS"/>
</dbReference>
<reference evidence="12 13" key="1">
    <citation type="submission" date="2018-12" db="EMBL/GenBank/DDBJ databases">
        <title>Sequencing of bacterial isolates from soil warming experiment in Harvard Forest, Massachusetts, USA.</title>
        <authorList>
            <person name="Deangelis K."/>
        </authorList>
    </citation>
    <scope>NUCLEOTIDE SEQUENCE [LARGE SCALE GENOMIC DNA]</scope>
    <source>
        <strain evidence="12 13">EB153</strain>
    </source>
</reference>
<dbReference type="GO" id="GO:0003872">
    <property type="term" value="F:6-phosphofructokinase activity"/>
    <property type="evidence" value="ECO:0007669"/>
    <property type="project" value="UniProtKB-UniRule"/>
</dbReference>
<dbReference type="PANTHER" id="PTHR13697:SF52">
    <property type="entry name" value="ATP-DEPENDENT 6-PHOSPHOFRUCTOKINASE 3"/>
    <property type="match status" value="1"/>
</dbReference>
<dbReference type="GO" id="GO:0046872">
    <property type="term" value="F:metal ion binding"/>
    <property type="evidence" value="ECO:0007669"/>
    <property type="project" value="UniProtKB-KW"/>
</dbReference>
<evidence type="ECO:0000313" key="13">
    <source>
        <dbReference type="Proteomes" id="UP000269669"/>
    </source>
</evidence>
<dbReference type="AlphaFoldDB" id="A0A428MDC6"/>
<comment type="cofactor">
    <cofactor evidence="1 10">
        <name>Mg(2+)</name>
        <dbReference type="ChEBI" id="CHEBI:18420"/>
    </cofactor>
</comment>
<dbReference type="Pfam" id="PF00365">
    <property type="entry name" value="PFK"/>
    <property type="match status" value="1"/>
</dbReference>
<dbReference type="Proteomes" id="UP000269669">
    <property type="component" value="Unassembled WGS sequence"/>
</dbReference>
<evidence type="ECO:0000256" key="4">
    <source>
        <dbReference type="ARBA" id="ARBA00022490"/>
    </source>
</evidence>
<dbReference type="InterPro" id="IPR035966">
    <property type="entry name" value="PKF_sf"/>
</dbReference>
<feature type="active site" description="Proton acceptor" evidence="10">
    <location>
        <position position="127"/>
    </location>
</feature>
<comment type="caution">
    <text evidence="12">The sequence shown here is derived from an EMBL/GenBank/DDBJ whole genome shotgun (WGS) entry which is preliminary data.</text>
</comment>
<keyword evidence="4 10" id="KW-0963">Cytoplasm</keyword>
<feature type="binding site" evidence="10">
    <location>
        <position position="162"/>
    </location>
    <ligand>
        <name>substrate</name>
        <note>ligand shared between dimeric partners</note>
    </ligand>
</feature>
<feature type="binding site" description="in other chain" evidence="10">
    <location>
        <begin position="272"/>
        <end position="275"/>
    </location>
    <ligand>
        <name>substrate</name>
        <note>ligand shared between dimeric partners</note>
    </ligand>
</feature>
<feature type="binding site" description="in other chain" evidence="10">
    <location>
        <begin position="125"/>
        <end position="127"/>
    </location>
    <ligand>
        <name>substrate</name>
        <note>ligand shared between dimeric partners</note>
    </ligand>
</feature>